<dbReference type="PANTHER" id="PTHR10963:SF24">
    <property type="entry name" value="GLYCOSIDASE C21B10.07-RELATED"/>
    <property type="match status" value="1"/>
</dbReference>
<dbReference type="FunFam" id="2.60.120.200:FF:000179">
    <property type="entry name" value="Unplaced genomic scaffold supercont1.19, whole genome shotgun sequence"/>
    <property type="match status" value="1"/>
</dbReference>
<gene>
    <name evidence="4" type="ORF">K460DRAFT_10749</name>
</gene>
<dbReference type="RefSeq" id="XP_040792676.1">
    <property type="nucleotide sequence ID" value="XM_040926532.1"/>
</dbReference>
<feature type="region of interest" description="Disordered" evidence="1">
    <location>
        <begin position="702"/>
        <end position="722"/>
    </location>
</feature>
<dbReference type="GO" id="GO:0004553">
    <property type="term" value="F:hydrolase activity, hydrolyzing O-glycosyl compounds"/>
    <property type="evidence" value="ECO:0007669"/>
    <property type="project" value="InterPro"/>
</dbReference>
<dbReference type="SUPFAM" id="SSF49899">
    <property type="entry name" value="Concanavalin A-like lectins/glucanases"/>
    <property type="match status" value="1"/>
</dbReference>
<evidence type="ECO:0000313" key="5">
    <source>
        <dbReference type="Proteomes" id="UP000800039"/>
    </source>
</evidence>
<keyword evidence="5" id="KW-1185">Reference proteome</keyword>
<evidence type="ECO:0000259" key="3">
    <source>
        <dbReference type="PROSITE" id="PS51762"/>
    </source>
</evidence>
<comment type="caution">
    <text evidence="4">The sequence shown here is derived from an EMBL/GenBank/DDBJ whole genome shotgun (WGS) entry which is preliminary data.</text>
</comment>
<protein>
    <submittedName>
        <fullName evidence="4">Glycoside hydrolase family 16 protein</fullName>
    </submittedName>
</protein>
<feature type="region of interest" description="Disordered" evidence="1">
    <location>
        <begin position="859"/>
        <end position="889"/>
    </location>
</feature>
<dbReference type="Gene3D" id="2.60.120.200">
    <property type="match status" value="1"/>
</dbReference>
<accession>A0A9P4GP77</accession>
<feature type="region of interest" description="Disordered" evidence="1">
    <location>
        <begin position="337"/>
        <end position="385"/>
    </location>
</feature>
<reference evidence="4" key="1">
    <citation type="submission" date="2020-01" db="EMBL/GenBank/DDBJ databases">
        <authorList>
            <consortium name="DOE Joint Genome Institute"/>
            <person name="Haridas S."/>
            <person name="Albert R."/>
            <person name="Binder M."/>
            <person name="Bloem J."/>
            <person name="Labutti K."/>
            <person name="Salamov A."/>
            <person name="Andreopoulos B."/>
            <person name="Baker S.E."/>
            <person name="Barry K."/>
            <person name="Bills G."/>
            <person name="Bluhm B.H."/>
            <person name="Cannon C."/>
            <person name="Castanera R."/>
            <person name="Culley D.E."/>
            <person name="Daum C."/>
            <person name="Ezra D."/>
            <person name="Gonzalez J.B."/>
            <person name="Henrissat B."/>
            <person name="Kuo A."/>
            <person name="Liang C."/>
            <person name="Lipzen A."/>
            <person name="Lutzoni F."/>
            <person name="Magnuson J."/>
            <person name="Mondo S."/>
            <person name="Nolan M."/>
            <person name="Ohm R."/>
            <person name="Pangilinan J."/>
            <person name="Park H.-J."/>
            <person name="Ramirez L."/>
            <person name="Alfaro M."/>
            <person name="Sun H."/>
            <person name="Tritt A."/>
            <person name="Yoshinaga Y."/>
            <person name="Zwiers L.-H."/>
            <person name="Turgeon B.G."/>
            <person name="Goodwin S.B."/>
            <person name="Spatafora J.W."/>
            <person name="Crous P.W."/>
            <person name="Grigoriev I.V."/>
        </authorList>
    </citation>
    <scope>NUCLEOTIDE SEQUENCE</scope>
    <source>
        <strain evidence="4">CBS 394.84</strain>
    </source>
</reference>
<dbReference type="InterPro" id="IPR050546">
    <property type="entry name" value="Glycosyl_Hydrlase_16"/>
</dbReference>
<organism evidence="4 5">
    <name type="scientific">Cucurbitaria berberidis CBS 394.84</name>
    <dbReference type="NCBI Taxonomy" id="1168544"/>
    <lineage>
        <taxon>Eukaryota</taxon>
        <taxon>Fungi</taxon>
        <taxon>Dikarya</taxon>
        <taxon>Ascomycota</taxon>
        <taxon>Pezizomycotina</taxon>
        <taxon>Dothideomycetes</taxon>
        <taxon>Pleosporomycetidae</taxon>
        <taxon>Pleosporales</taxon>
        <taxon>Pleosporineae</taxon>
        <taxon>Cucurbitariaceae</taxon>
        <taxon>Cucurbitaria</taxon>
    </lineage>
</organism>
<feature type="compositionally biased region" description="Polar residues" evidence="1">
    <location>
        <begin position="707"/>
        <end position="716"/>
    </location>
</feature>
<evidence type="ECO:0000256" key="1">
    <source>
        <dbReference type="SAM" id="MobiDB-lite"/>
    </source>
</evidence>
<dbReference type="PROSITE" id="PS51762">
    <property type="entry name" value="GH16_2"/>
    <property type="match status" value="1"/>
</dbReference>
<name>A0A9P4GP77_9PLEO</name>
<feature type="domain" description="GH16" evidence="3">
    <location>
        <begin position="46"/>
        <end position="288"/>
    </location>
</feature>
<dbReference type="OrthoDB" id="192832at2759"/>
<dbReference type="GeneID" id="63843783"/>
<keyword evidence="2" id="KW-0732">Signal</keyword>
<dbReference type="GO" id="GO:0009251">
    <property type="term" value="P:glucan catabolic process"/>
    <property type="evidence" value="ECO:0007669"/>
    <property type="project" value="TreeGrafter"/>
</dbReference>
<dbReference type="InterPro" id="IPR000757">
    <property type="entry name" value="Beta-glucanase-like"/>
</dbReference>
<dbReference type="PANTHER" id="PTHR10963">
    <property type="entry name" value="GLYCOSYL HYDROLASE-RELATED"/>
    <property type="match status" value="1"/>
</dbReference>
<keyword evidence="4" id="KW-0378">Hydrolase</keyword>
<dbReference type="AlphaFoldDB" id="A0A9P4GP77"/>
<dbReference type="Pfam" id="PF26113">
    <property type="entry name" value="GH16_XgeA"/>
    <property type="match status" value="1"/>
</dbReference>
<dbReference type="InterPro" id="IPR013320">
    <property type="entry name" value="ConA-like_dom_sf"/>
</dbReference>
<evidence type="ECO:0000256" key="2">
    <source>
        <dbReference type="SAM" id="SignalP"/>
    </source>
</evidence>
<sequence length="955" mass="99192">MPSSSLLLGVGAVLSTLTYTAFAAKYQIQDSYTGANWLEAFKFETYELNNGFVDYVDEATATSKKLYKTIGDDVLFGVDSSEKLNSADGGDKGRKSVRLEGKKNYNHGLFVIDVKAMPSICGMWPAFWSLGQEPWPAKGEIDIIEGVNQNAVNKYVLHTDTQCKTNGLGQTGNQLLKDCAFDSASGASGCDVNDARTNSFGAGFNANGGGIYAMEWDSDAIKTWFFPRGSTIPASLRKGNAPDTSEFGTPAANFEGDCDIDKRFKDHRFIFTNNFCGDWAGNVYSQSTCPQYKDANGVALSSMSSCKKYVAENPKDFENAFWRISSFKTYQKKSVSSSSSVAPSSTRASSSSIRSASSTPVRSSSTSSSSVSRSPSSSSSVRSPNIIASSSSVRSSSIIASSSSIRSSSILASSTPAQSSSIYASSTSIRPSSLVASSTPGPSSSVQASSSLARSSSVLISSSTLASSSVRVSSSASPVSSSIYASGSVLASSSVVPSSSVYVSSSVYASSSVSPSSVSPASSSVYVSKSVSISSSVVQSSSVYVSSSSASDSVSVSLSSGTSVAHPSSSAMESPVVRPSTASSGVVYPASSYVPHYPIGTNSTAVYSGTGYLPSSTSVYDDSYPSYGSPAQSTPCTTSSAKVGYETASYSASPKSSTLAYPVYSDSKSSAPVYGDHPAHPSKSAHDDYDYLPSFSLVSPIHPDVTSKPSSDNGYNSHPEGSKTTITTTYTTTYVDVCETGYTTVTTKHVVTYLPSITPAPYTTPSSGYPVNPPPGFEVTTKVCKTGCGKGPTTVTVTVPCSKCGGKDYPTEETSKLTSPVPAITTSALTQTTKVYQTKIITLSKVPVPENEYYAQHPSSAVYGEDKPSNPSQPTYGGDKPSKPVETPAGEKAIKPVQPSAGYPASNATISYGTGYVKPSATKTGYGAPEFTGAASGLQASGLVAAVVALAAFML</sequence>
<feature type="signal peptide" evidence="2">
    <location>
        <begin position="1"/>
        <end position="23"/>
    </location>
</feature>
<evidence type="ECO:0000313" key="4">
    <source>
        <dbReference type="EMBL" id="KAF1850113.1"/>
    </source>
</evidence>
<dbReference type="Proteomes" id="UP000800039">
    <property type="component" value="Unassembled WGS sequence"/>
</dbReference>
<dbReference type="CDD" id="cd02181">
    <property type="entry name" value="GH16_fungal_Lam16A_glucanase"/>
    <property type="match status" value="1"/>
</dbReference>
<feature type="chain" id="PRO_5040378607" evidence="2">
    <location>
        <begin position="24"/>
        <end position="955"/>
    </location>
</feature>
<dbReference type="EMBL" id="ML976614">
    <property type="protein sequence ID" value="KAF1850113.1"/>
    <property type="molecule type" value="Genomic_DNA"/>
</dbReference>
<proteinExistence type="predicted"/>